<evidence type="ECO:0000256" key="2">
    <source>
        <dbReference type="ARBA" id="ARBA00004613"/>
    </source>
</evidence>
<evidence type="ECO:0000259" key="6">
    <source>
        <dbReference type="Pfam" id="PF00669"/>
    </source>
</evidence>
<dbReference type="Gene3D" id="1.20.1330.10">
    <property type="entry name" value="f41 fragment of flagellin, N-terminal domain"/>
    <property type="match status" value="1"/>
</dbReference>
<dbReference type="InterPro" id="IPR013384">
    <property type="entry name" value="Flagell_FlgL"/>
</dbReference>
<dbReference type="InterPro" id="IPR001492">
    <property type="entry name" value="Flagellin"/>
</dbReference>
<comment type="caution">
    <text evidence="7">The sequence shown here is derived from an EMBL/GenBank/DDBJ whole genome shotgun (WGS) entry which is preliminary data.</text>
</comment>
<evidence type="ECO:0000313" key="8">
    <source>
        <dbReference type="Proteomes" id="UP001149719"/>
    </source>
</evidence>
<reference evidence="7" key="1">
    <citation type="submission" date="2022-12" db="EMBL/GenBank/DDBJ databases">
        <title>Marinomonas 15G1-11 sp. nov, isolated from marine algae.</title>
        <authorList>
            <person name="Butt M."/>
            <person name="Choi D.G."/>
            <person name="Kim J.M."/>
            <person name="Lee J.K."/>
            <person name="Baek J.H."/>
            <person name="Jeon C.O."/>
        </authorList>
    </citation>
    <scope>NUCLEOTIDE SEQUENCE</scope>
    <source>
        <strain evidence="7">15G1-11</strain>
    </source>
</reference>
<dbReference type="PANTHER" id="PTHR42792:SF1">
    <property type="entry name" value="FLAGELLAR HOOK-ASSOCIATED PROTEIN 3"/>
    <property type="match status" value="1"/>
</dbReference>
<dbReference type="PANTHER" id="PTHR42792">
    <property type="entry name" value="FLAGELLIN"/>
    <property type="match status" value="1"/>
</dbReference>
<dbReference type="EMBL" id="JAPUBN010000011">
    <property type="protein sequence ID" value="MCZ2721201.1"/>
    <property type="molecule type" value="Genomic_DNA"/>
</dbReference>
<protein>
    <submittedName>
        <fullName evidence="7">Flagellar hook-associated protein FlgL</fullName>
    </submittedName>
</protein>
<evidence type="ECO:0000256" key="5">
    <source>
        <dbReference type="ARBA" id="ARBA00023143"/>
    </source>
</evidence>
<evidence type="ECO:0000256" key="1">
    <source>
        <dbReference type="ARBA" id="ARBA00004365"/>
    </source>
</evidence>
<dbReference type="InterPro" id="IPR001029">
    <property type="entry name" value="Flagellin_N"/>
</dbReference>
<dbReference type="Proteomes" id="UP001149719">
    <property type="component" value="Unassembled WGS sequence"/>
</dbReference>
<keyword evidence="4" id="KW-0964">Secreted</keyword>
<comment type="subcellular location">
    <subcellularLocation>
        <location evidence="1">Bacterial flagellum</location>
    </subcellularLocation>
    <subcellularLocation>
        <location evidence="2">Secreted</location>
    </subcellularLocation>
</comment>
<organism evidence="7 8">
    <name type="scientific">Marinomonas phaeophyticola</name>
    <dbReference type="NCBI Taxonomy" id="3004091"/>
    <lineage>
        <taxon>Bacteria</taxon>
        <taxon>Pseudomonadati</taxon>
        <taxon>Pseudomonadota</taxon>
        <taxon>Gammaproteobacteria</taxon>
        <taxon>Oceanospirillales</taxon>
        <taxon>Oceanospirillaceae</taxon>
        <taxon>Marinomonas</taxon>
    </lineage>
</organism>
<sequence>MRITNNYIYRQSVEGLAKANERYFEVNRKITEQSEIVKPSDDPVGVGQLLQYEASNLLIEQYSKNATLAKNRLEYQHASLDSLKGFLDKMSTLTIQAENSANDQVDLNAIAEELESLVFSAADLMNSKGSDGKYVFAGFDSDNPPFQKQTDGSYLFKGDEGIMQSQLSETVTIDVSNSGKELFEAARVRNDFTGAVTAGAATLVQMRVEDQGAFDTFVDANYDAITPANNRYTLTTVAGVPDTFSVADSSGTVLSSGEYVSGQPMVFLGMEVSLDGAAGSSVDLDINPPSRDNILNQMNDFIGTLRDSSLTIKDKEFAFRNASVSIKNTLETMGIGKSAIGARLNTISQVESYSSIAKITNQSAQNAISGLDLPAASAELALAQQAIDASQLLFSRVTNLSLFNVL</sequence>
<feature type="domain" description="Flagellin N-terminal" evidence="6">
    <location>
        <begin position="3"/>
        <end position="138"/>
    </location>
</feature>
<gene>
    <name evidence="7" type="primary">flgL</name>
    <name evidence="7" type="ORF">O1D97_05940</name>
</gene>
<dbReference type="SUPFAM" id="SSF64518">
    <property type="entry name" value="Phase 1 flagellin"/>
    <property type="match status" value="1"/>
</dbReference>
<keyword evidence="7" id="KW-0969">Cilium</keyword>
<keyword evidence="8" id="KW-1185">Reference proteome</keyword>
<keyword evidence="7" id="KW-0966">Cell projection</keyword>
<evidence type="ECO:0000256" key="3">
    <source>
        <dbReference type="ARBA" id="ARBA00005709"/>
    </source>
</evidence>
<comment type="similarity">
    <text evidence="3">Belongs to the bacterial flagellin family.</text>
</comment>
<dbReference type="NCBIfam" id="TIGR02550">
    <property type="entry name" value="flagell_flgL"/>
    <property type="match status" value="1"/>
</dbReference>
<accession>A0ABT4JSF0</accession>
<dbReference type="Pfam" id="PF00669">
    <property type="entry name" value="Flagellin_N"/>
    <property type="match status" value="1"/>
</dbReference>
<keyword evidence="5" id="KW-0975">Bacterial flagellum</keyword>
<proteinExistence type="inferred from homology"/>
<evidence type="ECO:0000313" key="7">
    <source>
        <dbReference type="EMBL" id="MCZ2721201.1"/>
    </source>
</evidence>
<evidence type="ECO:0000256" key="4">
    <source>
        <dbReference type="ARBA" id="ARBA00022525"/>
    </source>
</evidence>
<name>A0ABT4JSF0_9GAMM</name>
<keyword evidence="7" id="KW-0282">Flagellum</keyword>
<dbReference type="RefSeq" id="WP_269123767.1">
    <property type="nucleotide sequence ID" value="NZ_JAPUBN010000011.1"/>
</dbReference>